<keyword evidence="4" id="KW-1185">Reference proteome</keyword>
<keyword evidence="2" id="KW-0732">Signal</keyword>
<feature type="signal peptide" evidence="2">
    <location>
        <begin position="1"/>
        <end position="23"/>
    </location>
</feature>
<dbReference type="OrthoDB" id="121499at2"/>
<sequence length="168" mass="18510">MSMRLRLGGLVTLLVLFATAAMAAPGQRLPAQQPAAAPDIKAWWDLKRSRAPKPFDRVQGRYASEQTPPRADIPVVTGPRTIPASSAPPPRRPEYAYPNADADQQWIQGDWRFVGGSWIWRAGHYATPPAAGQVWVQGRWTPSPWGYGWTEGRWVDPQSLAASSPMAP</sequence>
<evidence type="ECO:0000256" key="2">
    <source>
        <dbReference type="SAM" id="SignalP"/>
    </source>
</evidence>
<gene>
    <name evidence="3" type="ORF">SAMN07250955_105135</name>
</gene>
<evidence type="ECO:0008006" key="5">
    <source>
        <dbReference type="Google" id="ProtNLM"/>
    </source>
</evidence>
<dbReference type="EMBL" id="FYEH01000005">
    <property type="protein sequence ID" value="SNB66560.1"/>
    <property type="molecule type" value="Genomic_DNA"/>
</dbReference>
<dbReference type="AlphaFoldDB" id="A0A212R3J4"/>
<evidence type="ECO:0000313" key="4">
    <source>
        <dbReference type="Proteomes" id="UP000197065"/>
    </source>
</evidence>
<dbReference type="RefSeq" id="WP_133063870.1">
    <property type="nucleotide sequence ID" value="NZ_FYEH01000005.1"/>
</dbReference>
<evidence type="ECO:0000313" key="3">
    <source>
        <dbReference type="EMBL" id="SNB66560.1"/>
    </source>
</evidence>
<protein>
    <recommendedName>
        <fullName evidence="5">YXWGXW repeat-containing protein</fullName>
    </recommendedName>
</protein>
<evidence type="ECO:0000256" key="1">
    <source>
        <dbReference type="SAM" id="MobiDB-lite"/>
    </source>
</evidence>
<proteinExistence type="predicted"/>
<reference evidence="3 4" key="1">
    <citation type="submission" date="2017-06" db="EMBL/GenBank/DDBJ databases">
        <authorList>
            <person name="Kim H.J."/>
            <person name="Triplett B.A."/>
        </authorList>
    </citation>
    <scope>NUCLEOTIDE SEQUENCE [LARGE SCALE GENOMIC DNA]</scope>
    <source>
        <strain evidence="3 4">B29T1</strain>
    </source>
</reference>
<organism evidence="3 4">
    <name type="scientific">Arboricoccus pini</name>
    <dbReference type="NCBI Taxonomy" id="1963835"/>
    <lineage>
        <taxon>Bacteria</taxon>
        <taxon>Pseudomonadati</taxon>
        <taxon>Pseudomonadota</taxon>
        <taxon>Alphaproteobacteria</taxon>
        <taxon>Geminicoccales</taxon>
        <taxon>Geminicoccaceae</taxon>
        <taxon>Arboricoccus</taxon>
    </lineage>
</organism>
<feature type="chain" id="PRO_5012148869" description="YXWGXW repeat-containing protein" evidence="2">
    <location>
        <begin position="24"/>
        <end position="168"/>
    </location>
</feature>
<dbReference type="Proteomes" id="UP000197065">
    <property type="component" value="Unassembled WGS sequence"/>
</dbReference>
<feature type="region of interest" description="Disordered" evidence="1">
    <location>
        <begin position="61"/>
        <end position="97"/>
    </location>
</feature>
<name>A0A212R3J4_9PROT</name>
<accession>A0A212R3J4</accession>